<dbReference type="PANTHER" id="PTHR11716:SF9">
    <property type="entry name" value="PHOSPHOLIPASE A2, MEMBRANE ASSOCIATED"/>
    <property type="match status" value="1"/>
</dbReference>
<feature type="binding site" evidence="16">
    <location>
        <position position="46"/>
    </location>
    <ligand>
        <name>Ca(2+)</name>
        <dbReference type="ChEBI" id="CHEBI:29108"/>
    </ligand>
</feature>
<dbReference type="SUPFAM" id="SSF48619">
    <property type="entry name" value="Phospholipase A2, PLA2"/>
    <property type="match status" value="1"/>
</dbReference>
<dbReference type="CDD" id="cd00125">
    <property type="entry name" value="PLA2c"/>
    <property type="match status" value="1"/>
</dbReference>
<dbReference type="GO" id="GO:0005543">
    <property type="term" value="F:phospholipid binding"/>
    <property type="evidence" value="ECO:0007669"/>
    <property type="project" value="TreeGrafter"/>
</dbReference>
<dbReference type="EC" id="3.1.1.4" evidence="19"/>
<accession>A0A4X2MBE6</accession>
<evidence type="ECO:0000259" key="20">
    <source>
        <dbReference type="SMART" id="SM00085"/>
    </source>
</evidence>
<comment type="subcellular location">
    <subcellularLocation>
        <location evidence="1">Mitochondrion outer membrane</location>
        <topology evidence="1">Peripheral membrane protein</topology>
    </subcellularLocation>
    <subcellularLocation>
        <location evidence="2 19">Secreted</location>
    </subcellularLocation>
</comment>
<comment type="similarity">
    <text evidence="3 18">Belongs to the phospholipase A2 family.</text>
</comment>
<protein>
    <recommendedName>
        <fullName evidence="19">Phospholipase A2</fullName>
        <ecNumber evidence="19">3.1.1.4</ecNumber>
    </recommendedName>
</protein>
<evidence type="ECO:0000313" key="21">
    <source>
        <dbReference type="Ensembl" id="ENSVURP00010031122.1"/>
    </source>
</evidence>
<reference evidence="21" key="3">
    <citation type="submission" date="2025-09" db="UniProtKB">
        <authorList>
            <consortium name="Ensembl"/>
        </authorList>
    </citation>
    <scope>IDENTIFICATION</scope>
</reference>
<dbReference type="GO" id="GO:0005741">
    <property type="term" value="C:mitochondrial outer membrane"/>
    <property type="evidence" value="ECO:0007669"/>
    <property type="project" value="UniProtKB-SubCell"/>
</dbReference>
<feature type="disulfide bond" evidence="17">
    <location>
        <begin position="92"/>
        <end position="103"/>
    </location>
</feature>
<reference evidence="22" key="1">
    <citation type="submission" date="2018-12" db="EMBL/GenBank/DDBJ databases">
        <authorList>
            <person name="Yazar S."/>
        </authorList>
    </citation>
    <scope>NUCLEOTIDE SEQUENCE [LARGE SCALE GENOMIC DNA]</scope>
</reference>
<evidence type="ECO:0000256" key="16">
    <source>
        <dbReference type="PIRSR" id="PIRSR601211-2"/>
    </source>
</evidence>
<feature type="disulfide bond" evidence="17">
    <location>
        <begin position="58"/>
        <end position="112"/>
    </location>
</feature>
<dbReference type="GO" id="GO:0031640">
    <property type="term" value="P:killing of cells of another organism"/>
    <property type="evidence" value="ECO:0007669"/>
    <property type="project" value="UniProtKB-KW"/>
</dbReference>
<keyword evidence="19" id="KW-0443">Lipid metabolism</keyword>
<evidence type="ECO:0000256" key="5">
    <source>
        <dbReference type="ARBA" id="ARBA00022638"/>
    </source>
</evidence>
<feature type="disulfide bond" evidence="17">
    <location>
        <begin position="43"/>
        <end position="59"/>
    </location>
</feature>
<keyword evidence="4 19" id="KW-0964">Secreted</keyword>
<comment type="catalytic activity">
    <reaction evidence="13">
        <text>1-hexadecanoyl-2-(9Z,12Z-octadecadienoyl)-sn-glycero-3-phosphoethanolamine + H2O = 1-hexadecanoyl-sn-glycero-3-phosphoethanolamine + (9Z,12Z)-octadecadienoate + H(+)</text>
        <dbReference type="Rhea" id="RHEA:40815"/>
        <dbReference type="ChEBI" id="CHEBI:15377"/>
        <dbReference type="ChEBI" id="CHEBI:15378"/>
        <dbReference type="ChEBI" id="CHEBI:30245"/>
        <dbReference type="ChEBI" id="CHEBI:73004"/>
        <dbReference type="ChEBI" id="CHEBI:73008"/>
    </reaction>
    <physiologicalReaction direction="left-to-right" evidence="13">
        <dbReference type="Rhea" id="RHEA:40816"/>
    </physiologicalReaction>
</comment>
<keyword evidence="16 19" id="KW-0106">Calcium</keyword>
<dbReference type="STRING" id="29139.ENSVURP00010031122"/>
<dbReference type="GO" id="GO:0005576">
    <property type="term" value="C:extracellular region"/>
    <property type="evidence" value="ECO:0007669"/>
    <property type="project" value="UniProtKB-SubCell"/>
</dbReference>
<dbReference type="Ensembl" id="ENSVURT00010035433.1">
    <property type="protein sequence ID" value="ENSVURP00010031122.1"/>
    <property type="gene ID" value="ENSVURG00010023805.1"/>
</dbReference>
<evidence type="ECO:0000256" key="8">
    <source>
        <dbReference type="ARBA" id="ARBA00036775"/>
    </source>
</evidence>
<evidence type="ECO:0000256" key="17">
    <source>
        <dbReference type="PIRSR" id="PIRSR601211-3"/>
    </source>
</evidence>
<comment type="catalytic activity">
    <reaction evidence="14">
        <text>1-hexadecanoyl-2-(9Z-octadecenoyl)-sn-glycero-3-phosphoglycerol + H2O = 1-hexadecanoyl-sn-glycero-3-phosphoglycerol + (9Z)-octadecenoate + H(+)</text>
        <dbReference type="Rhea" id="RHEA:44524"/>
        <dbReference type="ChEBI" id="CHEBI:15377"/>
        <dbReference type="ChEBI" id="CHEBI:15378"/>
        <dbReference type="ChEBI" id="CHEBI:30823"/>
        <dbReference type="ChEBI" id="CHEBI:84472"/>
        <dbReference type="ChEBI" id="CHEBI:84475"/>
    </reaction>
    <physiologicalReaction direction="left-to-right" evidence="14">
        <dbReference type="Rhea" id="RHEA:44525"/>
    </physiologicalReaction>
</comment>
<dbReference type="GO" id="GO:0042130">
    <property type="term" value="P:negative regulation of T cell proliferation"/>
    <property type="evidence" value="ECO:0007669"/>
    <property type="project" value="TreeGrafter"/>
</dbReference>
<comment type="catalytic activity">
    <reaction evidence="9">
        <text>1,2-dihexadecanoyl-sn-glycero-3-phospho-(1'-sn-glycerol) + H2O = 1-hexadecanoyl-sn-glycero-3-phospho-(1'-sn-glycerol) + hexadecanoate + H(+)</text>
        <dbReference type="Rhea" id="RHEA:45472"/>
        <dbReference type="ChEBI" id="CHEBI:7896"/>
        <dbReference type="ChEBI" id="CHEBI:15377"/>
        <dbReference type="ChEBI" id="CHEBI:15378"/>
        <dbReference type="ChEBI" id="CHEBI:72829"/>
        <dbReference type="ChEBI" id="CHEBI:75158"/>
    </reaction>
    <physiologicalReaction direction="left-to-right" evidence="9">
        <dbReference type="Rhea" id="RHEA:45473"/>
    </physiologicalReaction>
</comment>
<dbReference type="InterPro" id="IPR036444">
    <property type="entry name" value="PLipase_A2_dom_sf"/>
</dbReference>
<evidence type="ECO:0000256" key="12">
    <source>
        <dbReference type="ARBA" id="ARBA00048699"/>
    </source>
</evidence>
<dbReference type="SMART" id="SM00085">
    <property type="entry name" value="PA2c"/>
    <property type="match status" value="1"/>
</dbReference>
<dbReference type="InterPro" id="IPR001211">
    <property type="entry name" value="PLA2"/>
</dbReference>
<feature type="active site" evidence="15">
    <location>
        <position position="62"/>
    </location>
</feature>
<keyword evidence="6 17" id="KW-1015">Disulfide bond</keyword>
<keyword evidence="22" id="KW-1185">Reference proteome</keyword>
<feature type="disulfide bond" evidence="17">
    <location>
        <begin position="41"/>
        <end position="135"/>
    </location>
</feature>
<evidence type="ECO:0000256" key="13">
    <source>
        <dbReference type="ARBA" id="ARBA00049039"/>
    </source>
</evidence>
<evidence type="ECO:0000256" key="19">
    <source>
        <dbReference type="RuleBase" id="RU361236"/>
    </source>
</evidence>
<dbReference type="Pfam" id="PF00068">
    <property type="entry name" value="Phospholip_A2_1"/>
    <property type="match status" value="1"/>
</dbReference>
<evidence type="ECO:0000256" key="3">
    <source>
        <dbReference type="ARBA" id="ARBA00007056"/>
    </source>
</evidence>
<dbReference type="GO" id="GO:0042742">
    <property type="term" value="P:defense response to bacterium"/>
    <property type="evidence" value="ECO:0007669"/>
    <property type="project" value="UniProtKB-KW"/>
</dbReference>
<reference evidence="21" key="2">
    <citation type="submission" date="2025-08" db="UniProtKB">
        <authorList>
            <consortium name="Ensembl"/>
        </authorList>
    </citation>
    <scope>IDENTIFICATION</scope>
</reference>
<feature type="disulfide bond" evidence="17">
    <location>
        <begin position="74"/>
        <end position="98"/>
    </location>
</feature>
<dbReference type="GO" id="GO:0016042">
    <property type="term" value="P:lipid catabolic process"/>
    <property type="evidence" value="ECO:0007669"/>
    <property type="project" value="InterPro"/>
</dbReference>
<proteinExistence type="inferred from homology"/>
<evidence type="ECO:0000256" key="15">
    <source>
        <dbReference type="PIRSR" id="PIRSR601211-1"/>
    </source>
</evidence>
<comment type="cofactor">
    <cofactor evidence="16">
        <name>Ca(2+)</name>
        <dbReference type="ChEBI" id="CHEBI:29108"/>
    </cofactor>
    <text evidence="16">Binds 1 Ca(2+) ion per subunit.</text>
</comment>
<keyword evidence="5" id="KW-0081">Bacteriolytic enzyme</keyword>
<evidence type="ECO:0000256" key="9">
    <source>
        <dbReference type="ARBA" id="ARBA00048080"/>
    </source>
</evidence>
<comment type="catalytic activity">
    <reaction evidence="7">
        <text>1-hexadecanoyl-2-(4Z,7Z,10Z,13Z,16Z,19Z-docosahexaenoyl)-sn-glycero-3-phosphocholine + H2O = (4Z,7Z,10Z,13Z,16Z,19Z)-docosahexaenoate + 1-hexadecanoyl-sn-glycero-3-phosphocholine + H(+)</text>
        <dbReference type="Rhea" id="RHEA:41231"/>
        <dbReference type="ChEBI" id="CHEBI:15377"/>
        <dbReference type="ChEBI" id="CHEBI:15378"/>
        <dbReference type="ChEBI" id="CHEBI:72998"/>
        <dbReference type="ChEBI" id="CHEBI:74963"/>
        <dbReference type="ChEBI" id="CHEBI:77016"/>
    </reaction>
    <physiologicalReaction direction="left-to-right" evidence="7">
        <dbReference type="Rhea" id="RHEA:41232"/>
    </physiologicalReaction>
</comment>
<comment type="catalytic activity">
    <reaction evidence="19">
        <text>a 1,2-diacyl-sn-glycero-3-phosphocholine + H2O = a 1-acyl-sn-glycero-3-phosphocholine + a fatty acid + H(+)</text>
        <dbReference type="Rhea" id="RHEA:15801"/>
        <dbReference type="ChEBI" id="CHEBI:15377"/>
        <dbReference type="ChEBI" id="CHEBI:15378"/>
        <dbReference type="ChEBI" id="CHEBI:28868"/>
        <dbReference type="ChEBI" id="CHEBI:57643"/>
        <dbReference type="ChEBI" id="CHEBI:58168"/>
        <dbReference type="EC" id="3.1.1.4"/>
    </reaction>
</comment>
<evidence type="ECO:0000313" key="22">
    <source>
        <dbReference type="Proteomes" id="UP000314987"/>
    </source>
</evidence>
<dbReference type="GO" id="GO:0047498">
    <property type="term" value="F:calcium-dependent phospholipase A2 activity"/>
    <property type="evidence" value="ECO:0007669"/>
    <property type="project" value="TreeGrafter"/>
</dbReference>
<dbReference type="GeneTree" id="ENSGT00940000161938"/>
<feature type="binding site" evidence="16">
    <location>
        <position position="63"/>
    </location>
    <ligand>
        <name>Ca(2+)</name>
        <dbReference type="ChEBI" id="CHEBI:29108"/>
    </ligand>
</feature>
<evidence type="ECO:0000256" key="6">
    <source>
        <dbReference type="ARBA" id="ARBA00023157"/>
    </source>
</evidence>
<dbReference type="PANTHER" id="PTHR11716">
    <property type="entry name" value="PHOSPHOLIPASE A2 FAMILY MEMBER"/>
    <property type="match status" value="1"/>
</dbReference>
<comment type="catalytic activity">
    <reaction evidence="12">
        <text>1-hexadecanoyl-2-(9Z-octadecenoyl)-sn-glycero-3-phosphocholine + H2O = 1-hexadecanoyl-sn-glycero-3-phosphocholine + (9Z)-octadecenoate + H(+)</text>
        <dbReference type="Rhea" id="RHEA:38779"/>
        <dbReference type="ChEBI" id="CHEBI:15377"/>
        <dbReference type="ChEBI" id="CHEBI:15378"/>
        <dbReference type="ChEBI" id="CHEBI:30823"/>
        <dbReference type="ChEBI" id="CHEBI:72998"/>
        <dbReference type="ChEBI" id="CHEBI:73001"/>
    </reaction>
    <physiologicalReaction direction="left-to-right" evidence="12">
        <dbReference type="Rhea" id="RHEA:38780"/>
    </physiologicalReaction>
</comment>
<dbReference type="FunFam" id="1.20.90.10:FF:000001">
    <property type="entry name" value="Basic phospholipase A2 homolog"/>
    <property type="match status" value="1"/>
</dbReference>
<evidence type="ECO:0000256" key="7">
    <source>
        <dbReference type="ARBA" id="ARBA00036719"/>
    </source>
</evidence>
<dbReference type="PROSITE" id="PS00118">
    <property type="entry name" value="PA2_HIS"/>
    <property type="match status" value="1"/>
</dbReference>
<keyword evidence="5" id="KW-0929">Antimicrobial</keyword>
<dbReference type="InterPro" id="IPR016090">
    <property type="entry name" value="PLA2-like_dom"/>
</dbReference>
<dbReference type="PRINTS" id="PR00389">
    <property type="entry name" value="PHPHLIPASEA2"/>
</dbReference>
<dbReference type="AlphaFoldDB" id="A0A4X2MBE6"/>
<feature type="disulfide bond" evidence="17">
    <location>
        <begin position="65"/>
        <end position="105"/>
    </location>
</feature>
<feature type="binding site" evidence="16">
    <location>
        <position position="44"/>
    </location>
    <ligand>
        <name>Ca(2+)</name>
        <dbReference type="ChEBI" id="CHEBI:29108"/>
    </ligand>
</feature>
<sequence>SKSPPSSDILCSKGPLNLFQLKKMIKKMTGKPITHYISYGCFCGWGGKGQPLDASDRCCQVHDCCYEKLEKQKCLAKLSLYKYSISNGQIRCGGDSWCDRKSCECDKEIALCLHKEMDTYHSKYRWIRWYKRNRCKRPITPCSSVKS</sequence>
<feature type="active site" evidence="15">
    <location>
        <position position="106"/>
    </location>
</feature>
<dbReference type="InterPro" id="IPR033113">
    <property type="entry name" value="PLA2_histidine"/>
</dbReference>
<feature type="binding site" evidence="16">
    <location>
        <position position="42"/>
    </location>
    <ligand>
        <name>Ca(2+)</name>
        <dbReference type="ChEBI" id="CHEBI:29108"/>
    </ligand>
</feature>
<evidence type="ECO:0000256" key="18">
    <source>
        <dbReference type="RuleBase" id="RU003654"/>
    </source>
</evidence>
<dbReference type="OMA" id="WCKRESC"/>
<evidence type="ECO:0000256" key="4">
    <source>
        <dbReference type="ARBA" id="ARBA00022525"/>
    </source>
</evidence>
<evidence type="ECO:0000256" key="11">
    <source>
        <dbReference type="ARBA" id="ARBA00048613"/>
    </source>
</evidence>
<dbReference type="GO" id="GO:0050482">
    <property type="term" value="P:arachidonate secretion"/>
    <property type="evidence" value="ECO:0007669"/>
    <property type="project" value="InterPro"/>
</dbReference>
<dbReference type="GO" id="GO:0006644">
    <property type="term" value="P:phospholipid metabolic process"/>
    <property type="evidence" value="ECO:0007669"/>
    <property type="project" value="InterPro"/>
</dbReference>
<feature type="domain" description="Phospholipase A2-like central" evidence="20">
    <location>
        <begin position="17"/>
        <end position="136"/>
    </location>
</feature>
<dbReference type="Gene3D" id="1.20.90.10">
    <property type="entry name" value="Phospholipase A2 domain"/>
    <property type="match status" value="1"/>
</dbReference>
<comment type="catalytic activity">
    <reaction evidence="8">
        <text>a 1,2-diacyl-sn-glycero-3-phosphoethanolamine + H2O = a 1-acyl-sn-glycero-3-phosphoethanolamine + a fatty acid + H(+)</text>
        <dbReference type="Rhea" id="RHEA:44604"/>
        <dbReference type="ChEBI" id="CHEBI:15377"/>
        <dbReference type="ChEBI" id="CHEBI:15378"/>
        <dbReference type="ChEBI" id="CHEBI:28868"/>
        <dbReference type="ChEBI" id="CHEBI:64381"/>
        <dbReference type="ChEBI" id="CHEBI:64612"/>
    </reaction>
    <physiologicalReaction direction="left-to-right" evidence="8">
        <dbReference type="Rhea" id="RHEA:44605"/>
    </physiologicalReaction>
</comment>
<dbReference type="GO" id="GO:0005509">
    <property type="term" value="F:calcium ion binding"/>
    <property type="evidence" value="ECO:0007669"/>
    <property type="project" value="InterPro"/>
</dbReference>
<keyword evidence="16" id="KW-0479">Metal-binding</keyword>
<dbReference type="Proteomes" id="UP000314987">
    <property type="component" value="Unassembled WGS sequence"/>
</dbReference>
<evidence type="ECO:0000256" key="1">
    <source>
        <dbReference type="ARBA" id="ARBA00004450"/>
    </source>
</evidence>
<keyword evidence="19" id="KW-0378">Hydrolase</keyword>
<comment type="catalytic activity">
    <reaction evidence="10">
        <text>1-hexadecanoyl-2-(5Z,8Z,11Z,14Z-eicosatetraenoyl)-sn-glycero-3-phosphoethanolamine + H2O = 1-hexadecanoyl-sn-glycero-3-phosphoethanolamine + (5Z,8Z,11Z,14Z)-eicosatetraenoate + H(+)</text>
        <dbReference type="Rhea" id="RHEA:40431"/>
        <dbReference type="ChEBI" id="CHEBI:15377"/>
        <dbReference type="ChEBI" id="CHEBI:15378"/>
        <dbReference type="ChEBI" id="CHEBI:32395"/>
        <dbReference type="ChEBI" id="CHEBI:73004"/>
        <dbReference type="ChEBI" id="CHEBI:73009"/>
    </reaction>
    <physiologicalReaction direction="left-to-right" evidence="10">
        <dbReference type="Rhea" id="RHEA:40432"/>
    </physiologicalReaction>
</comment>
<organism evidence="21 22">
    <name type="scientific">Vombatus ursinus</name>
    <name type="common">Common wombat</name>
    <dbReference type="NCBI Taxonomy" id="29139"/>
    <lineage>
        <taxon>Eukaryota</taxon>
        <taxon>Metazoa</taxon>
        <taxon>Chordata</taxon>
        <taxon>Craniata</taxon>
        <taxon>Vertebrata</taxon>
        <taxon>Euteleostomi</taxon>
        <taxon>Mammalia</taxon>
        <taxon>Metatheria</taxon>
        <taxon>Diprotodontia</taxon>
        <taxon>Vombatidae</taxon>
        <taxon>Vombatus</taxon>
    </lineage>
</organism>
<evidence type="ECO:0000256" key="2">
    <source>
        <dbReference type="ARBA" id="ARBA00004613"/>
    </source>
</evidence>
<evidence type="ECO:0000256" key="10">
    <source>
        <dbReference type="ARBA" id="ARBA00048541"/>
    </source>
</evidence>
<evidence type="ECO:0000256" key="14">
    <source>
        <dbReference type="ARBA" id="ARBA00049282"/>
    </source>
</evidence>
<name>A0A4X2MBE6_VOMUR</name>
<comment type="catalytic activity">
    <reaction evidence="11">
        <text>1-hexadecanoyl-2-(9Z-octadecenoyl)-sn-glycero-3-phosphoethanolamine + H2O = 1-hexadecanoyl-sn-glycero-3-phosphoethanolamine + (9Z)-octadecenoate + H(+)</text>
        <dbReference type="Rhea" id="RHEA:40911"/>
        <dbReference type="ChEBI" id="CHEBI:15377"/>
        <dbReference type="ChEBI" id="CHEBI:15378"/>
        <dbReference type="ChEBI" id="CHEBI:30823"/>
        <dbReference type="ChEBI" id="CHEBI:73004"/>
        <dbReference type="ChEBI" id="CHEBI:73007"/>
    </reaction>
    <physiologicalReaction direction="left-to-right" evidence="11">
        <dbReference type="Rhea" id="RHEA:40912"/>
    </physiologicalReaction>
</comment>